<evidence type="ECO:0000259" key="1">
    <source>
        <dbReference type="Pfam" id="PF07969"/>
    </source>
</evidence>
<organism evidence="2 3">
    <name type="scientific">Microvirga aerilata</name>
    <dbReference type="NCBI Taxonomy" id="670292"/>
    <lineage>
        <taxon>Bacteria</taxon>
        <taxon>Pseudomonadati</taxon>
        <taxon>Pseudomonadota</taxon>
        <taxon>Alphaproteobacteria</taxon>
        <taxon>Hyphomicrobiales</taxon>
        <taxon>Methylobacteriaceae</taxon>
        <taxon>Microvirga</taxon>
    </lineage>
</organism>
<evidence type="ECO:0000313" key="3">
    <source>
        <dbReference type="Proteomes" id="UP000605848"/>
    </source>
</evidence>
<proteinExistence type="predicted"/>
<dbReference type="Pfam" id="PF07969">
    <property type="entry name" value="Amidohydro_3"/>
    <property type="match status" value="1"/>
</dbReference>
<dbReference type="InterPro" id="IPR032466">
    <property type="entry name" value="Metal_Hydrolase"/>
</dbReference>
<dbReference type="CDD" id="cd01300">
    <property type="entry name" value="YtcJ_like"/>
    <property type="match status" value="1"/>
</dbReference>
<sequence length="429" mass="46709">GYDQFELDVRRHPLREELDAAAPDHPVAIVRACGHVTICNSKALELAGIDETTPVPQGGAIEQRDGRLTGLLAETGRDRLKAVLPEPTDQELVQAIDDAGRACLSYGITSVMDAGVGMRAGYREVAAYRTAQRLGRLPVRTTQCLLGGPGGIVEQAYADGVVTGVGDSMLRVGPVKIFTDGSAGGRTAAMTEPYVGEPITKGLMLLHDNEMNDLVHDYHAKGYQLAVHAIGDAAIEQTLNAFERALEAMPDSDRRHRIEHAGYARADQNARMKRLGVQPVPQPVFIYDFGDLYVSVVGEKRAYPSYPLKTWIDLGFKPAAGSDAPVCDINPFPNFFSMLTRKTSHGTVMDEREVVSIEQAITAFTEFGAYVNRAEHEWGRLVPGLAADVAVFSRDLLTASPEEILQDTRCDLTIRGGEVVFDRYGEAVR</sequence>
<dbReference type="GO" id="GO:0016810">
    <property type="term" value="F:hydrolase activity, acting on carbon-nitrogen (but not peptide) bonds"/>
    <property type="evidence" value="ECO:0007669"/>
    <property type="project" value="InterPro"/>
</dbReference>
<keyword evidence="3" id="KW-1185">Reference proteome</keyword>
<dbReference type="PANTHER" id="PTHR22642">
    <property type="entry name" value="IMIDAZOLONEPROPIONASE"/>
    <property type="match status" value="1"/>
</dbReference>
<dbReference type="Proteomes" id="UP000605848">
    <property type="component" value="Unassembled WGS sequence"/>
</dbReference>
<gene>
    <name evidence="2" type="ORF">JKG68_21140</name>
</gene>
<dbReference type="AlphaFoldDB" id="A0A936ZFZ1"/>
<protein>
    <submittedName>
        <fullName evidence="2">Amidohydrolase</fullName>
    </submittedName>
</protein>
<reference evidence="2" key="1">
    <citation type="submission" date="2021-01" db="EMBL/GenBank/DDBJ databases">
        <title>Microvirga sp.</title>
        <authorList>
            <person name="Kim M.K."/>
        </authorList>
    </citation>
    <scope>NUCLEOTIDE SEQUENCE</scope>
    <source>
        <strain evidence="2">5420S-16</strain>
    </source>
</reference>
<dbReference type="Gene3D" id="3.10.310.70">
    <property type="match status" value="1"/>
</dbReference>
<feature type="non-terminal residue" evidence="2">
    <location>
        <position position="1"/>
    </location>
</feature>
<dbReference type="InterPro" id="IPR013108">
    <property type="entry name" value="Amidohydro_3"/>
</dbReference>
<feature type="domain" description="Amidohydrolase 3" evidence="1">
    <location>
        <begin position="1"/>
        <end position="421"/>
    </location>
</feature>
<dbReference type="EMBL" id="JAEQMY010000041">
    <property type="protein sequence ID" value="MBL0406467.1"/>
    <property type="molecule type" value="Genomic_DNA"/>
</dbReference>
<dbReference type="InterPro" id="IPR011059">
    <property type="entry name" value="Metal-dep_hydrolase_composite"/>
</dbReference>
<dbReference type="PANTHER" id="PTHR22642:SF2">
    <property type="entry name" value="PROTEIN LONG AFTER FAR-RED 3"/>
    <property type="match status" value="1"/>
</dbReference>
<dbReference type="InterPro" id="IPR033932">
    <property type="entry name" value="YtcJ-like"/>
</dbReference>
<name>A0A936ZFZ1_9HYPH</name>
<dbReference type="Gene3D" id="3.20.20.140">
    <property type="entry name" value="Metal-dependent hydrolases"/>
    <property type="match status" value="1"/>
</dbReference>
<accession>A0A936ZFZ1</accession>
<dbReference type="Gene3D" id="2.30.40.10">
    <property type="entry name" value="Urease, subunit C, domain 1"/>
    <property type="match status" value="1"/>
</dbReference>
<dbReference type="RefSeq" id="WP_202063335.1">
    <property type="nucleotide sequence ID" value="NZ_JAEQMY010000041.1"/>
</dbReference>
<evidence type="ECO:0000313" key="2">
    <source>
        <dbReference type="EMBL" id="MBL0406467.1"/>
    </source>
</evidence>
<comment type="caution">
    <text evidence="2">The sequence shown here is derived from an EMBL/GenBank/DDBJ whole genome shotgun (WGS) entry which is preliminary data.</text>
</comment>
<dbReference type="SUPFAM" id="SSF51556">
    <property type="entry name" value="Metallo-dependent hydrolases"/>
    <property type="match status" value="1"/>
</dbReference>